<feature type="transmembrane region" description="Helical" evidence="8">
    <location>
        <begin position="209"/>
        <end position="226"/>
    </location>
</feature>
<gene>
    <name evidence="10" type="ORF">ACFPOF_21840</name>
</gene>
<evidence type="ECO:0000256" key="6">
    <source>
        <dbReference type="ARBA" id="ARBA00022989"/>
    </source>
</evidence>
<evidence type="ECO:0000259" key="9">
    <source>
        <dbReference type="Pfam" id="PF13231"/>
    </source>
</evidence>
<dbReference type="PANTHER" id="PTHR33908">
    <property type="entry name" value="MANNOSYLTRANSFERASE YKCB-RELATED"/>
    <property type="match status" value="1"/>
</dbReference>
<dbReference type="InterPro" id="IPR038731">
    <property type="entry name" value="RgtA/B/C-like"/>
</dbReference>
<feature type="transmembrane region" description="Helical" evidence="8">
    <location>
        <begin position="113"/>
        <end position="132"/>
    </location>
</feature>
<evidence type="ECO:0000256" key="4">
    <source>
        <dbReference type="ARBA" id="ARBA00022679"/>
    </source>
</evidence>
<proteinExistence type="predicted"/>
<name>A0ABW0HXT7_9BACL</name>
<sequence>MQRKWTGAGITLILIFVVSAYLRFDFLSSAVHNNSHDTVNYDIMVRQLLEKGVYGYKSEEPNAQVSPGFPLFMAASYLVADLINKDPMTLIRYMQAIFSLVTLWLIYRIAKKLGGDIAALSAAAVAAVYPPFIWTNGAVLTESLATLLFMTYVYLQLLAFEKNNWKLTLSAGIMIGLTVLTRPEFLVVLPASFALHLFWHRKAKMTMKLMLIAGIGTGIVLSPWLIRNLVTLHEPIITSTQVNPFAAGTYPNKNYDDGLVDRAGKTQMEVAKERLRIGFTEHTGTYLKWYTIGKLQYIYGKMFGGSGHKPYYSVIPFKSYLHLAIVMLSIVSSVVLLRNWRKPAALLVVLVLTITVMRLAFVPEYRYNVITMPLLIVMDSLLVAHMLGWIGRRFKWQHLIGRTAP</sequence>
<evidence type="ECO:0000256" key="8">
    <source>
        <dbReference type="SAM" id="Phobius"/>
    </source>
</evidence>
<evidence type="ECO:0000256" key="7">
    <source>
        <dbReference type="ARBA" id="ARBA00023136"/>
    </source>
</evidence>
<dbReference type="GO" id="GO:0016757">
    <property type="term" value="F:glycosyltransferase activity"/>
    <property type="evidence" value="ECO:0007669"/>
    <property type="project" value="UniProtKB-KW"/>
</dbReference>
<organism evidence="10 11">
    <name type="scientific">Cohnella soli</name>
    <dbReference type="NCBI Taxonomy" id="425005"/>
    <lineage>
        <taxon>Bacteria</taxon>
        <taxon>Bacillati</taxon>
        <taxon>Bacillota</taxon>
        <taxon>Bacilli</taxon>
        <taxon>Bacillales</taxon>
        <taxon>Paenibacillaceae</taxon>
        <taxon>Cohnella</taxon>
    </lineage>
</organism>
<feature type="transmembrane region" description="Helical" evidence="8">
    <location>
        <begin position="344"/>
        <end position="361"/>
    </location>
</feature>
<feature type="transmembrane region" description="Helical" evidence="8">
    <location>
        <begin position="7"/>
        <end position="24"/>
    </location>
</feature>
<feature type="domain" description="Glycosyltransferase RgtA/B/C/D-like" evidence="9">
    <location>
        <begin position="77"/>
        <end position="226"/>
    </location>
</feature>
<dbReference type="Proteomes" id="UP001596113">
    <property type="component" value="Unassembled WGS sequence"/>
</dbReference>
<evidence type="ECO:0000256" key="3">
    <source>
        <dbReference type="ARBA" id="ARBA00022676"/>
    </source>
</evidence>
<evidence type="ECO:0000256" key="2">
    <source>
        <dbReference type="ARBA" id="ARBA00022475"/>
    </source>
</evidence>
<dbReference type="InterPro" id="IPR050297">
    <property type="entry name" value="LipidA_mod_glycosyltrf_83"/>
</dbReference>
<protein>
    <submittedName>
        <fullName evidence="10">ArnT family glycosyltransferase</fullName>
        <ecNumber evidence="10">2.4.-.-</ecNumber>
    </submittedName>
</protein>
<dbReference type="Pfam" id="PF13231">
    <property type="entry name" value="PMT_2"/>
    <property type="match status" value="1"/>
</dbReference>
<reference evidence="11" key="1">
    <citation type="journal article" date="2019" name="Int. J. Syst. Evol. Microbiol.">
        <title>The Global Catalogue of Microorganisms (GCM) 10K type strain sequencing project: providing services to taxonomists for standard genome sequencing and annotation.</title>
        <authorList>
            <consortium name="The Broad Institute Genomics Platform"/>
            <consortium name="The Broad Institute Genome Sequencing Center for Infectious Disease"/>
            <person name="Wu L."/>
            <person name="Ma J."/>
        </authorList>
    </citation>
    <scope>NUCLEOTIDE SEQUENCE [LARGE SCALE GENOMIC DNA]</scope>
    <source>
        <strain evidence="11">CGMCC 1.18575</strain>
    </source>
</reference>
<keyword evidence="2" id="KW-1003">Cell membrane</keyword>
<evidence type="ECO:0000313" key="10">
    <source>
        <dbReference type="EMBL" id="MFC5405394.1"/>
    </source>
</evidence>
<feature type="transmembrane region" description="Helical" evidence="8">
    <location>
        <begin position="139"/>
        <end position="159"/>
    </location>
</feature>
<evidence type="ECO:0000256" key="5">
    <source>
        <dbReference type="ARBA" id="ARBA00022692"/>
    </source>
</evidence>
<keyword evidence="4 10" id="KW-0808">Transferase</keyword>
<dbReference type="PANTHER" id="PTHR33908:SF11">
    <property type="entry name" value="MEMBRANE PROTEIN"/>
    <property type="match status" value="1"/>
</dbReference>
<comment type="subcellular location">
    <subcellularLocation>
        <location evidence="1">Cell membrane</location>
        <topology evidence="1">Multi-pass membrane protein</topology>
    </subcellularLocation>
</comment>
<feature type="transmembrane region" description="Helical" evidence="8">
    <location>
        <begin position="319"/>
        <end position="337"/>
    </location>
</feature>
<keyword evidence="11" id="KW-1185">Reference proteome</keyword>
<dbReference type="RefSeq" id="WP_378136593.1">
    <property type="nucleotide sequence ID" value="NZ_JBHSMI010000029.1"/>
</dbReference>
<keyword evidence="5 8" id="KW-0812">Transmembrane</keyword>
<keyword evidence="6 8" id="KW-1133">Transmembrane helix</keyword>
<comment type="caution">
    <text evidence="10">The sequence shown here is derived from an EMBL/GenBank/DDBJ whole genome shotgun (WGS) entry which is preliminary data.</text>
</comment>
<evidence type="ECO:0000256" key="1">
    <source>
        <dbReference type="ARBA" id="ARBA00004651"/>
    </source>
</evidence>
<keyword evidence="3 10" id="KW-0328">Glycosyltransferase</keyword>
<keyword evidence="7 8" id="KW-0472">Membrane</keyword>
<evidence type="ECO:0000313" key="11">
    <source>
        <dbReference type="Proteomes" id="UP001596113"/>
    </source>
</evidence>
<dbReference type="EMBL" id="JBHSMI010000029">
    <property type="protein sequence ID" value="MFC5405394.1"/>
    <property type="molecule type" value="Genomic_DNA"/>
</dbReference>
<feature type="transmembrane region" description="Helical" evidence="8">
    <location>
        <begin position="367"/>
        <end position="390"/>
    </location>
</feature>
<dbReference type="EC" id="2.4.-.-" evidence="10"/>
<accession>A0ABW0HXT7</accession>
<feature type="transmembrane region" description="Helical" evidence="8">
    <location>
        <begin position="90"/>
        <end position="107"/>
    </location>
</feature>